<protein>
    <submittedName>
        <fullName evidence="2">Uncharacterized protein</fullName>
    </submittedName>
</protein>
<organism evidence="2">
    <name type="scientific">marine sediment metagenome</name>
    <dbReference type="NCBI Taxonomy" id="412755"/>
    <lineage>
        <taxon>unclassified sequences</taxon>
        <taxon>metagenomes</taxon>
        <taxon>ecological metagenomes</taxon>
    </lineage>
</organism>
<evidence type="ECO:0000256" key="1">
    <source>
        <dbReference type="SAM" id="Phobius"/>
    </source>
</evidence>
<evidence type="ECO:0000313" key="2">
    <source>
        <dbReference type="EMBL" id="GAF74464.1"/>
    </source>
</evidence>
<gene>
    <name evidence="2" type="ORF">S01H1_05565</name>
</gene>
<accession>X0S090</accession>
<dbReference type="AlphaFoldDB" id="X0S090"/>
<name>X0S090_9ZZZZ</name>
<keyword evidence="1" id="KW-0812">Transmembrane</keyword>
<comment type="caution">
    <text evidence="2">The sequence shown here is derived from an EMBL/GenBank/DDBJ whole genome shotgun (WGS) entry which is preliminary data.</text>
</comment>
<feature type="transmembrane region" description="Helical" evidence="1">
    <location>
        <begin position="33"/>
        <end position="50"/>
    </location>
</feature>
<feature type="transmembrane region" description="Helical" evidence="1">
    <location>
        <begin position="6"/>
        <end position="26"/>
    </location>
</feature>
<keyword evidence="1" id="KW-1133">Transmembrane helix</keyword>
<feature type="non-terminal residue" evidence="2">
    <location>
        <position position="1"/>
    </location>
</feature>
<proteinExistence type="predicted"/>
<dbReference type="EMBL" id="BARS01002895">
    <property type="protein sequence ID" value="GAF74464.1"/>
    <property type="molecule type" value="Genomic_DNA"/>
</dbReference>
<reference evidence="2" key="1">
    <citation type="journal article" date="2014" name="Front. Microbiol.">
        <title>High frequency of phylogenetically diverse reductive dehalogenase-homologous genes in deep subseafloor sedimentary metagenomes.</title>
        <authorList>
            <person name="Kawai M."/>
            <person name="Futagami T."/>
            <person name="Toyoda A."/>
            <person name="Takaki Y."/>
            <person name="Nishi S."/>
            <person name="Hori S."/>
            <person name="Arai W."/>
            <person name="Tsubouchi T."/>
            <person name="Morono Y."/>
            <person name="Uchiyama I."/>
            <person name="Ito T."/>
            <person name="Fujiyama A."/>
            <person name="Inagaki F."/>
            <person name="Takami H."/>
        </authorList>
    </citation>
    <scope>NUCLEOTIDE SEQUENCE</scope>
    <source>
        <strain evidence="2">Expedition CK06-06</strain>
    </source>
</reference>
<sequence length="51" mass="6058">NLDIFIFASVSYISIYTYIGIVNVLMHFVYTRFVYKAAINMYIYILILLIK</sequence>
<keyword evidence="1" id="KW-0472">Membrane</keyword>